<evidence type="ECO:0000313" key="3">
    <source>
        <dbReference type="Proteomes" id="UP001162131"/>
    </source>
</evidence>
<name>A0AAU9JFC6_9CILI</name>
<keyword evidence="3" id="KW-1185">Reference proteome</keyword>
<keyword evidence="1" id="KW-0175">Coiled coil</keyword>
<feature type="coiled-coil region" evidence="1">
    <location>
        <begin position="85"/>
        <end position="154"/>
    </location>
</feature>
<sequence length="285" mass="33643">MESSKKTAEYLIQNNQKLSKEYAELKEQYDKIVVKSTPKAKTQNVHMLKAALGTPESSKKVLRIFEKDIEFLERRLLMPKDIDIEYKLEIQIRELKKQLESLRKENERLNKLTLQAKEAPVIAQNPENELLKEINQLNKEIDKTDSKITKNEKMQEELAQKIPTLESKSYKLLTKLGKYKERNDEKAKKFDDMNKKLTIISNSWKSNVAKYQQIIKEMEQEEGQIRERFVGIKTKVFKKDQQMRLLHMTRDELISMRSSPDKPDDGMFRPDVNFLYKPSVNALYI</sequence>
<accession>A0AAU9JFC6</accession>
<evidence type="ECO:0000313" key="2">
    <source>
        <dbReference type="EMBL" id="CAG9323074.1"/>
    </source>
</evidence>
<feature type="coiled-coil region" evidence="1">
    <location>
        <begin position="201"/>
        <end position="228"/>
    </location>
</feature>
<protein>
    <submittedName>
        <fullName evidence="2">Uncharacterized protein</fullName>
    </submittedName>
</protein>
<dbReference type="EMBL" id="CAJZBQ010000033">
    <property type="protein sequence ID" value="CAG9323074.1"/>
    <property type="molecule type" value="Genomic_DNA"/>
</dbReference>
<comment type="caution">
    <text evidence="2">The sequence shown here is derived from an EMBL/GenBank/DDBJ whole genome shotgun (WGS) entry which is preliminary data.</text>
</comment>
<feature type="coiled-coil region" evidence="1">
    <location>
        <begin position="8"/>
        <end position="35"/>
    </location>
</feature>
<dbReference type="AlphaFoldDB" id="A0AAU9JFC6"/>
<proteinExistence type="predicted"/>
<reference evidence="2" key="1">
    <citation type="submission" date="2021-09" db="EMBL/GenBank/DDBJ databases">
        <authorList>
            <consortium name="AG Swart"/>
            <person name="Singh M."/>
            <person name="Singh A."/>
            <person name="Seah K."/>
            <person name="Emmerich C."/>
        </authorList>
    </citation>
    <scope>NUCLEOTIDE SEQUENCE</scope>
    <source>
        <strain evidence="2">ATCC30299</strain>
    </source>
</reference>
<evidence type="ECO:0000256" key="1">
    <source>
        <dbReference type="SAM" id="Coils"/>
    </source>
</evidence>
<dbReference type="Proteomes" id="UP001162131">
    <property type="component" value="Unassembled WGS sequence"/>
</dbReference>
<organism evidence="2 3">
    <name type="scientific">Blepharisma stoltei</name>
    <dbReference type="NCBI Taxonomy" id="1481888"/>
    <lineage>
        <taxon>Eukaryota</taxon>
        <taxon>Sar</taxon>
        <taxon>Alveolata</taxon>
        <taxon>Ciliophora</taxon>
        <taxon>Postciliodesmatophora</taxon>
        <taxon>Heterotrichea</taxon>
        <taxon>Heterotrichida</taxon>
        <taxon>Blepharismidae</taxon>
        <taxon>Blepharisma</taxon>
    </lineage>
</organism>
<gene>
    <name evidence="2" type="ORF">BSTOLATCC_MIC32979</name>
</gene>